<gene>
    <name evidence="2" type="ORF">GCM10007147_43680</name>
</gene>
<evidence type="ECO:0000313" key="3">
    <source>
        <dbReference type="Proteomes" id="UP000654947"/>
    </source>
</evidence>
<organism evidence="2 3">
    <name type="scientific">Nocardiopsis kunsanensis</name>
    <dbReference type="NCBI Taxonomy" id="141693"/>
    <lineage>
        <taxon>Bacteria</taxon>
        <taxon>Bacillati</taxon>
        <taxon>Actinomycetota</taxon>
        <taxon>Actinomycetes</taxon>
        <taxon>Streptosporangiales</taxon>
        <taxon>Nocardiopsidaceae</taxon>
        <taxon>Nocardiopsis</taxon>
    </lineage>
</organism>
<evidence type="ECO:0000256" key="1">
    <source>
        <dbReference type="SAM" id="SignalP"/>
    </source>
</evidence>
<dbReference type="EMBL" id="BMXL01000039">
    <property type="protein sequence ID" value="GHD36370.1"/>
    <property type="molecule type" value="Genomic_DNA"/>
</dbReference>
<keyword evidence="1" id="KW-0732">Signal</keyword>
<dbReference type="AlphaFoldDB" id="A0A918XKR6"/>
<dbReference type="Proteomes" id="UP000654947">
    <property type="component" value="Unassembled WGS sequence"/>
</dbReference>
<comment type="caution">
    <text evidence="2">The sequence shown here is derived from an EMBL/GenBank/DDBJ whole genome shotgun (WGS) entry which is preliminary data.</text>
</comment>
<sequence>MYRGLATAFFTGVLVFTTGAAALAGTAGPFETEHNCTITRGEYNRYYDIDSYCFQYPAIGGHWWFHYS</sequence>
<feature type="signal peptide" evidence="1">
    <location>
        <begin position="1"/>
        <end position="20"/>
    </location>
</feature>
<proteinExistence type="predicted"/>
<keyword evidence="3" id="KW-1185">Reference proteome</keyword>
<protein>
    <recommendedName>
        <fullName evidence="4">Secreted protein</fullName>
    </recommendedName>
</protein>
<evidence type="ECO:0000313" key="2">
    <source>
        <dbReference type="EMBL" id="GHD36370.1"/>
    </source>
</evidence>
<accession>A0A918XKR6</accession>
<feature type="chain" id="PRO_5039369925" description="Secreted protein" evidence="1">
    <location>
        <begin position="21"/>
        <end position="68"/>
    </location>
</feature>
<evidence type="ECO:0008006" key="4">
    <source>
        <dbReference type="Google" id="ProtNLM"/>
    </source>
</evidence>
<reference evidence="2 3" key="1">
    <citation type="journal article" date="2014" name="Int. J. Syst. Evol. Microbiol.">
        <title>Complete genome sequence of Corynebacterium casei LMG S-19264T (=DSM 44701T), isolated from a smear-ripened cheese.</title>
        <authorList>
            <consortium name="US DOE Joint Genome Institute (JGI-PGF)"/>
            <person name="Walter F."/>
            <person name="Albersmeier A."/>
            <person name="Kalinowski J."/>
            <person name="Ruckert C."/>
        </authorList>
    </citation>
    <scope>NUCLEOTIDE SEQUENCE [LARGE SCALE GENOMIC DNA]</scope>
    <source>
        <strain evidence="2 3">KCTC 19473</strain>
    </source>
</reference>
<name>A0A918XKR6_9ACTN</name>